<dbReference type="InterPro" id="IPR040079">
    <property type="entry name" value="Glutathione_S-Trfase"/>
</dbReference>
<dbReference type="RefSeq" id="WP_114960648.1">
    <property type="nucleotide sequence ID" value="NZ_MSZW01000006.1"/>
</dbReference>
<dbReference type="EMBL" id="SMAP01000008">
    <property type="protein sequence ID" value="TCT21824.1"/>
    <property type="molecule type" value="Genomic_DNA"/>
</dbReference>
<evidence type="ECO:0000259" key="1">
    <source>
        <dbReference type="PROSITE" id="PS50404"/>
    </source>
</evidence>
<dbReference type="OrthoDB" id="8772754at2"/>
<dbReference type="CDD" id="cd03057">
    <property type="entry name" value="GST_N_Beta"/>
    <property type="match status" value="1"/>
</dbReference>
<sequence>MKLYYLPGACSLSPHIVAREAGLDLTLDKVDHASKRTAAGEDFLAVNPKGYVPALRLDDGDVLTEGAVIVQYLADQRPDAGLLPAAGSRARYHVLESLSYIGTELHKTYSPLFNLATPEAVRADRIAYLKRRYGLLEARLAAQPFLHGEQFTVADAYLFTVTRWADYLKLDFSEFPALGAFQQRVAARPAVQAALRAEGLSG</sequence>
<feature type="domain" description="GST C-terminal" evidence="2">
    <location>
        <begin position="87"/>
        <end position="202"/>
    </location>
</feature>
<dbReference type="SUPFAM" id="SSF47616">
    <property type="entry name" value="GST C-terminal domain-like"/>
    <property type="match status" value="1"/>
</dbReference>
<dbReference type="PROSITE" id="PS50404">
    <property type="entry name" value="GST_NTER"/>
    <property type="match status" value="1"/>
</dbReference>
<dbReference type="PANTHER" id="PTHR44051:SF8">
    <property type="entry name" value="GLUTATHIONE S-TRANSFERASE GSTA"/>
    <property type="match status" value="1"/>
</dbReference>
<keyword evidence="3" id="KW-0808">Transferase</keyword>
<dbReference type="AlphaFoldDB" id="A0A4R3MZG7"/>
<reference evidence="3 4" key="1">
    <citation type="submission" date="2019-03" db="EMBL/GenBank/DDBJ databases">
        <title>Genomic Encyclopedia of Type Strains, Phase IV (KMG-IV): sequencing the most valuable type-strain genomes for metagenomic binning, comparative biology and taxonomic classification.</title>
        <authorList>
            <person name="Goeker M."/>
        </authorList>
    </citation>
    <scope>NUCLEOTIDE SEQUENCE [LARGE SCALE GENOMIC DNA]</scope>
    <source>
        <strain evidence="3 4">DSM 13605</strain>
    </source>
</reference>
<dbReference type="Gene3D" id="3.40.30.10">
    <property type="entry name" value="Glutaredoxin"/>
    <property type="match status" value="1"/>
</dbReference>
<evidence type="ECO:0000313" key="3">
    <source>
        <dbReference type="EMBL" id="TCT21824.1"/>
    </source>
</evidence>
<dbReference type="InterPro" id="IPR036249">
    <property type="entry name" value="Thioredoxin-like_sf"/>
</dbReference>
<dbReference type="GO" id="GO:0016740">
    <property type="term" value="F:transferase activity"/>
    <property type="evidence" value="ECO:0007669"/>
    <property type="project" value="UniProtKB-KW"/>
</dbReference>
<dbReference type="SUPFAM" id="SSF52833">
    <property type="entry name" value="Thioredoxin-like"/>
    <property type="match status" value="1"/>
</dbReference>
<feature type="domain" description="GST N-terminal" evidence="1">
    <location>
        <begin position="1"/>
        <end position="81"/>
    </location>
</feature>
<keyword evidence="4" id="KW-1185">Reference proteome</keyword>
<gene>
    <name evidence="3" type="ORF">EDC34_10843</name>
</gene>
<protein>
    <submittedName>
        <fullName evidence="3">Glutathione S-transferase</fullName>
    </submittedName>
</protein>
<name>A0A4R3MZG7_9GAMM</name>
<dbReference type="SFLD" id="SFLDG00358">
    <property type="entry name" value="Main_(cytGST)"/>
    <property type="match status" value="1"/>
</dbReference>
<dbReference type="Pfam" id="PF13409">
    <property type="entry name" value="GST_N_2"/>
    <property type="match status" value="1"/>
</dbReference>
<evidence type="ECO:0000313" key="4">
    <source>
        <dbReference type="Proteomes" id="UP000295414"/>
    </source>
</evidence>
<dbReference type="InterPro" id="IPR010987">
    <property type="entry name" value="Glutathione-S-Trfase_C-like"/>
</dbReference>
<proteinExistence type="predicted"/>
<dbReference type="SFLD" id="SFLDS00019">
    <property type="entry name" value="Glutathione_Transferase_(cytos"/>
    <property type="match status" value="1"/>
</dbReference>
<accession>A0A4R3MZG7</accession>
<dbReference type="PANTHER" id="PTHR44051">
    <property type="entry name" value="GLUTATHIONE S-TRANSFERASE-RELATED"/>
    <property type="match status" value="1"/>
</dbReference>
<evidence type="ECO:0000259" key="2">
    <source>
        <dbReference type="PROSITE" id="PS50405"/>
    </source>
</evidence>
<dbReference type="InterPro" id="IPR004045">
    <property type="entry name" value="Glutathione_S-Trfase_N"/>
</dbReference>
<dbReference type="CDD" id="cd03188">
    <property type="entry name" value="GST_C_Beta"/>
    <property type="match status" value="1"/>
</dbReference>
<dbReference type="Gene3D" id="1.20.1050.10">
    <property type="match status" value="1"/>
</dbReference>
<dbReference type="InterPro" id="IPR036282">
    <property type="entry name" value="Glutathione-S-Trfase_C_sf"/>
</dbReference>
<comment type="caution">
    <text evidence="3">The sequence shown here is derived from an EMBL/GenBank/DDBJ whole genome shotgun (WGS) entry which is preliminary data.</text>
</comment>
<dbReference type="InterPro" id="IPR004046">
    <property type="entry name" value="GST_C"/>
</dbReference>
<dbReference type="SFLD" id="SFLDG01150">
    <property type="entry name" value="Main.1:_Beta-like"/>
    <property type="match status" value="1"/>
</dbReference>
<dbReference type="Pfam" id="PF00043">
    <property type="entry name" value="GST_C"/>
    <property type="match status" value="1"/>
</dbReference>
<dbReference type="PROSITE" id="PS50405">
    <property type="entry name" value="GST_CTER"/>
    <property type="match status" value="1"/>
</dbReference>
<dbReference type="NCBIfam" id="NF007831">
    <property type="entry name" value="PRK10542.1"/>
    <property type="match status" value="1"/>
</dbReference>
<dbReference type="Proteomes" id="UP000295414">
    <property type="component" value="Unassembled WGS sequence"/>
</dbReference>
<organism evidence="3 4">
    <name type="scientific">Thermomonas haemolytica</name>
    <dbReference type="NCBI Taxonomy" id="141949"/>
    <lineage>
        <taxon>Bacteria</taxon>
        <taxon>Pseudomonadati</taxon>
        <taxon>Pseudomonadota</taxon>
        <taxon>Gammaproteobacteria</taxon>
        <taxon>Lysobacterales</taxon>
        <taxon>Lysobacteraceae</taxon>
        <taxon>Thermomonas</taxon>
    </lineage>
</organism>